<dbReference type="PROSITE" id="PS50106">
    <property type="entry name" value="PDZ"/>
    <property type="match status" value="1"/>
</dbReference>
<dbReference type="PANTHER" id="PTHR32060">
    <property type="entry name" value="TAIL-SPECIFIC PROTEASE"/>
    <property type="match status" value="1"/>
</dbReference>
<proteinExistence type="inferred from homology"/>
<gene>
    <name evidence="7" type="ORF">FK178_12310</name>
</gene>
<keyword evidence="3 5" id="KW-0378">Hydrolase</keyword>
<evidence type="ECO:0000256" key="4">
    <source>
        <dbReference type="ARBA" id="ARBA00022825"/>
    </source>
</evidence>
<dbReference type="GO" id="GO:0007165">
    <property type="term" value="P:signal transduction"/>
    <property type="evidence" value="ECO:0007669"/>
    <property type="project" value="TreeGrafter"/>
</dbReference>
<dbReference type="GO" id="GO:0008236">
    <property type="term" value="F:serine-type peptidase activity"/>
    <property type="evidence" value="ECO:0007669"/>
    <property type="project" value="UniProtKB-KW"/>
</dbReference>
<keyword evidence="8" id="KW-1185">Reference proteome</keyword>
<dbReference type="InterPro" id="IPR029045">
    <property type="entry name" value="ClpP/crotonase-like_dom_sf"/>
</dbReference>
<dbReference type="Pfam" id="PF03572">
    <property type="entry name" value="Peptidase_S41"/>
    <property type="match status" value="1"/>
</dbReference>
<evidence type="ECO:0000313" key="8">
    <source>
        <dbReference type="Proteomes" id="UP000321954"/>
    </source>
</evidence>
<dbReference type="Gene3D" id="3.90.226.10">
    <property type="entry name" value="2-enoyl-CoA Hydratase, Chain A, domain 1"/>
    <property type="match status" value="1"/>
</dbReference>
<dbReference type="SUPFAM" id="SSF50156">
    <property type="entry name" value="PDZ domain-like"/>
    <property type="match status" value="1"/>
</dbReference>
<dbReference type="SUPFAM" id="SSF52096">
    <property type="entry name" value="ClpP/crotonase"/>
    <property type="match status" value="1"/>
</dbReference>
<dbReference type="GO" id="GO:0004175">
    <property type="term" value="F:endopeptidase activity"/>
    <property type="evidence" value="ECO:0007669"/>
    <property type="project" value="TreeGrafter"/>
</dbReference>
<dbReference type="GO" id="GO:0030288">
    <property type="term" value="C:outer membrane-bounded periplasmic space"/>
    <property type="evidence" value="ECO:0007669"/>
    <property type="project" value="TreeGrafter"/>
</dbReference>
<dbReference type="AlphaFoldDB" id="A0A5B8YR01"/>
<reference evidence="7 8" key="1">
    <citation type="submission" date="2019-08" db="EMBL/GenBank/DDBJ databases">
        <title>Antarcticibacterium arcticum sp. nov., a bacterium isolated from marine sediment of the Canadian Beaufort Sea.</title>
        <authorList>
            <person name="Lee Y.M."/>
            <person name="Baek K."/>
            <person name="Lee D.-H."/>
            <person name="Shin S.C."/>
            <person name="Jin Y.K."/>
            <person name="Park Y."/>
        </authorList>
    </citation>
    <scope>NUCLEOTIDE SEQUENCE [LARGE SCALE GENOMIC DNA]</scope>
    <source>
        <strain evidence="7 8">PAMC 28998</strain>
    </source>
</reference>
<keyword evidence="4 5" id="KW-0720">Serine protease</keyword>
<dbReference type="OrthoDB" id="9812068at2"/>
<dbReference type="InterPro" id="IPR036034">
    <property type="entry name" value="PDZ_sf"/>
</dbReference>
<evidence type="ECO:0000256" key="1">
    <source>
        <dbReference type="ARBA" id="ARBA00009179"/>
    </source>
</evidence>
<evidence type="ECO:0000259" key="6">
    <source>
        <dbReference type="PROSITE" id="PS50106"/>
    </source>
</evidence>
<dbReference type="PANTHER" id="PTHR32060:SF30">
    <property type="entry name" value="CARBOXY-TERMINAL PROCESSING PROTEASE CTPA"/>
    <property type="match status" value="1"/>
</dbReference>
<dbReference type="InterPro" id="IPR005151">
    <property type="entry name" value="Tail-specific_protease"/>
</dbReference>
<keyword evidence="2 5" id="KW-0645">Protease</keyword>
<dbReference type="RefSeq" id="WP_146835595.1">
    <property type="nucleotide sequence ID" value="NZ_CP042476.1"/>
</dbReference>
<feature type="domain" description="PDZ" evidence="6">
    <location>
        <begin position="82"/>
        <end position="154"/>
    </location>
</feature>
<evidence type="ECO:0000256" key="2">
    <source>
        <dbReference type="ARBA" id="ARBA00022670"/>
    </source>
</evidence>
<organism evidence="7 8">
    <name type="scientific">Antarcticibacterium arcticum</name>
    <dbReference type="NCBI Taxonomy" id="2585771"/>
    <lineage>
        <taxon>Bacteria</taxon>
        <taxon>Pseudomonadati</taxon>
        <taxon>Bacteroidota</taxon>
        <taxon>Flavobacteriia</taxon>
        <taxon>Flavobacteriales</taxon>
        <taxon>Flavobacteriaceae</taxon>
        <taxon>Antarcticibacterium</taxon>
    </lineage>
</organism>
<sequence>MKNRVIKRIFLVLLGVILLVGTSGFKSDFFAIAKQIEIFTTLFKELNMNYVDETNPAQLMDTAIKAMLEDLDPYTNYWNEQDVEAARMNTAGEYQGIGAAVRISRDRFTILETYKDFPADKAGLKPGDEIIKIGGILVSDFKEDAGELLNGAPNTNITLEYVRQGKTQTTTLTRGTIALKAVPFYELLEDKTGYIVLSRFNSNASSETIKALKDLQSRGAEKIILDLRGNPGGLLSEAILVSNIFLDKGQLITSTRSVIDKYNQQYFTPKEPINTKIPLAVIIDGRSASASEIVAGAIQDLDRGVIIGARSFGKGLVQRPKELVYGTQLKLTISRYYTPSGRCIQALDYRSRDKDGNALRIESENYNEFKTKSGRSVYDGGGILPDIQLKTSEFNPITNALLKHQAIFDFATEYYYSHSLENPENFRFTEADYNVFKQFLKKTNFSYETETESQLKEVLTAANEEGLDKEISAHYNQMITGIEKSKNAEIDNKREEIISLLTDEIIKRYFYQEGLYEYYLKQDPEILEARGVLGNPTKYAGILK</sequence>
<accession>A0A5B8YR01</accession>
<dbReference type="EMBL" id="CP042476">
    <property type="protein sequence ID" value="QED38449.1"/>
    <property type="molecule type" value="Genomic_DNA"/>
</dbReference>
<dbReference type="NCBIfam" id="TIGR00225">
    <property type="entry name" value="prc"/>
    <property type="match status" value="1"/>
</dbReference>
<evidence type="ECO:0000256" key="3">
    <source>
        <dbReference type="ARBA" id="ARBA00022801"/>
    </source>
</evidence>
<dbReference type="Proteomes" id="UP000321954">
    <property type="component" value="Chromosome"/>
</dbReference>
<comment type="similarity">
    <text evidence="1 5">Belongs to the peptidase S41A family.</text>
</comment>
<name>A0A5B8YR01_9FLAO</name>
<dbReference type="SMART" id="SM00228">
    <property type="entry name" value="PDZ"/>
    <property type="match status" value="1"/>
</dbReference>
<dbReference type="KEGG" id="anp:FK178_12310"/>
<dbReference type="InterPro" id="IPR001478">
    <property type="entry name" value="PDZ"/>
</dbReference>
<dbReference type="Gene3D" id="2.30.42.10">
    <property type="match status" value="1"/>
</dbReference>
<dbReference type="GO" id="GO:0006508">
    <property type="term" value="P:proteolysis"/>
    <property type="evidence" value="ECO:0007669"/>
    <property type="project" value="UniProtKB-KW"/>
</dbReference>
<protein>
    <submittedName>
        <fullName evidence="7">S41 family peptidase</fullName>
    </submittedName>
</protein>
<dbReference type="InterPro" id="IPR004447">
    <property type="entry name" value="Peptidase_S41A"/>
</dbReference>
<evidence type="ECO:0000313" key="7">
    <source>
        <dbReference type="EMBL" id="QED38449.1"/>
    </source>
</evidence>
<dbReference type="Gene3D" id="3.30.750.44">
    <property type="match status" value="1"/>
</dbReference>
<dbReference type="CDD" id="cd07560">
    <property type="entry name" value="Peptidase_S41_CPP"/>
    <property type="match status" value="1"/>
</dbReference>
<evidence type="ECO:0000256" key="5">
    <source>
        <dbReference type="RuleBase" id="RU004404"/>
    </source>
</evidence>
<dbReference type="SMART" id="SM00245">
    <property type="entry name" value="TSPc"/>
    <property type="match status" value="1"/>
</dbReference>
<dbReference type="Pfam" id="PF13180">
    <property type="entry name" value="PDZ_2"/>
    <property type="match status" value="1"/>
</dbReference>